<feature type="compositionally biased region" description="Basic and acidic residues" evidence="1">
    <location>
        <begin position="108"/>
        <end position="118"/>
    </location>
</feature>
<keyword evidence="3" id="KW-1185">Reference proteome</keyword>
<evidence type="ECO:0000256" key="1">
    <source>
        <dbReference type="SAM" id="MobiDB-lite"/>
    </source>
</evidence>
<gene>
    <name evidence="2" type="ORF">KT99_10353</name>
</gene>
<dbReference type="EMBL" id="ABIC01000031">
    <property type="protein sequence ID" value="EDP99803.1"/>
    <property type="molecule type" value="Genomic_DNA"/>
</dbReference>
<evidence type="ECO:0000313" key="2">
    <source>
        <dbReference type="EMBL" id="EDP99803.1"/>
    </source>
</evidence>
<feature type="compositionally biased region" description="Low complexity" evidence="1">
    <location>
        <begin position="86"/>
        <end position="98"/>
    </location>
</feature>
<organism evidence="2 3">
    <name type="scientific">Shewanella benthica KT99</name>
    <dbReference type="NCBI Taxonomy" id="314608"/>
    <lineage>
        <taxon>Bacteria</taxon>
        <taxon>Pseudomonadati</taxon>
        <taxon>Pseudomonadota</taxon>
        <taxon>Gammaproteobacteria</taxon>
        <taxon>Alteromonadales</taxon>
        <taxon>Shewanellaceae</taxon>
        <taxon>Shewanella</taxon>
    </lineage>
</organism>
<dbReference type="AlphaFoldDB" id="A9EHI1"/>
<dbReference type="STRING" id="314608.KT99_10353"/>
<reference evidence="2 3" key="1">
    <citation type="submission" date="2007-10" db="EMBL/GenBank/DDBJ databases">
        <authorList>
            <person name="Yayanos A."/>
            <person name="Ferriera S."/>
            <person name="Johnson J."/>
            <person name="Kravitz S."/>
            <person name="Halpern A."/>
            <person name="Remington K."/>
            <person name="Beeson K."/>
            <person name="Tran B."/>
            <person name="Rogers Y.-H."/>
            <person name="Friedman R."/>
            <person name="Venter J.C."/>
        </authorList>
    </citation>
    <scope>NUCLEOTIDE SEQUENCE [LARGE SCALE GENOMIC DNA]</scope>
    <source>
        <strain evidence="2 3">KT99</strain>
    </source>
</reference>
<proteinExistence type="predicted"/>
<dbReference type="Proteomes" id="UP000005839">
    <property type="component" value="Unassembled WGS sequence"/>
</dbReference>
<feature type="region of interest" description="Disordered" evidence="1">
    <location>
        <begin position="86"/>
        <end position="118"/>
    </location>
</feature>
<name>A9EHI1_9GAMM</name>
<accession>A9EHI1</accession>
<sequence>MDAITVTAPGFVDVFSAISATPFESVFTVPDSGEKNPKDSSVKENVTTLLATEPAIELSTVALRIAGELAVIVLEDISITIDIVSSSGVEPGSSGSTISPPPLQATMKNDHKNTIKYL</sequence>
<protein>
    <submittedName>
        <fullName evidence="2">Uncharacterized protein</fullName>
    </submittedName>
</protein>
<evidence type="ECO:0000313" key="3">
    <source>
        <dbReference type="Proteomes" id="UP000005839"/>
    </source>
</evidence>
<comment type="caution">
    <text evidence="2">The sequence shown here is derived from an EMBL/GenBank/DDBJ whole genome shotgun (WGS) entry which is preliminary data.</text>
</comment>